<dbReference type="Proteomes" id="UP000105007">
    <property type="component" value="Segment"/>
</dbReference>
<keyword evidence="2" id="KW-1185">Reference proteome</keyword>
<dbReference type="EMBL" id="KT159937">
    <property type="protein sequence ID" value="AKR04196.1"/>
    <property type="molecule type" value="Genomic_DNA"/>
</dbReference>
<accession>A0A0H4XWK5</accession>
<dbReference type="RefSeq" id="YP_009162444.1">
    <property type="nucleotide sequence ID" value="NC_027707.1"/>
</dbReference>
<evidence type="ECO:0000313" key="1">
    <source>
        <dbReference type="EMBL" id="AKR04196.1"/>
    </source>
</evidence>
<dbReference type="KEGG" id="vg:25392239"/>
<gene>
    <name evidence="1" type="ORF">SGPV072</name>
</gene>
<dbReference type="GeneID" id="25392239"/>
<name>A0A0H4XWK5_9POXV</name>
<proteinExistence type="predicted"/>
<protein>
    <submittedName>
        <fullName evidence="1">Uncharacterized protein</fullName>
    </submittedName>
</protein>
<sequence>MNNNYLTKCEYFRDVIFENKKTKNFSLHNWPDELADFYKKLQTNTLINNDIEEAFTDVFKESFINRIDELEFEPSIFPDPIIPNKKTNSVQDLIILDDNIETDFMSFMKEARHTMTECHVTTDFSNNTFIPYELEYELTDDFDDNTETIKKLLTEAVEKYGLTRLGKLVKDPLCNNTVVPPPPPPPPLPPIISQEESDIISLHDQIKKNKQFIKRLNPVQESAQTKINDELKKLFDTSRGAKTTVFSIRHILNGI</sequence>
<reference evidence="1 2" key="1">
    <citation type="journal article" date="2015" name="J. Virol.">
        <title>Salmon gill poxvirus, the deepest representative of the Chordopoxvirinae.</title>
        <authorList>
            <person name="Gjessing M.C."/>
            <person name="Yutin N."/>
            <person name="Tengs T."/>
            <person name="Senkevich T."/>
            <person name="Koonin E.V."/>
            <person name="Ronning H.P."/>
            <person name="Alarson M."/>
            <person name="Ylving S."/>
            <person name="Lie K.-I."/>
            <person name="Saure B."/>
            <person name="Tran L."/>
            <person name="Moss B."/>
            <person name="Dale O.B."/>
        </authorList>
    </citation>
    <scope>NUCLEOTIDE SEQUENCE [LARGE SCALE GENOMIC DNA]</scope>
    <source>
        <strain evidence="1">2012-04-F277-L3G</strain>
    </source>
</reference>
<organism evidence="1 2">
    <name type="scientific">Salmon gill poxvirus</name>
    <dbReference type="NCBI Taxonomy" id="1680908"/>
    <lineage>
        <taxon>Viruses</taxon>
        <taxon>Varidnaviria</taxon>
        <taxon>Bamfordvirae</taxon>
        <taxon>Nucleocytoviricota</taxon>
        <taxon>Pokkesviricetes</taxon>
        <taxon>Chitovirales</taxon>
        <taxon>Poxviridae</taxon>
        <taxon>Chordopoxvirinae</taxon>
        <taxon>Salmonpoxvirus</taxon>
        <taxon>Salmonpoxvirus gillpox</taxon>
        <taxon>Salmon gillpox virus</taxon>
    </lineage>
</organism>
<evidence type="ECO:0000313" key="2">
    <source>
        <dbReference type="Proteomes" id="UP000105007"/>
    </source>
</evidence>